<evidence type="ECO:0000313" key="3">
    <source>
        <dbReference type="Proteomes" id="UP000078397"/>
    </source>
</evidence>
<sequence>MNRLFLYIGLGAVMMDSIIELAFVTSMVSWLHRTASGTFSVRFNGSTFDLIGEPRYLSVDQGHSSNGSAGTAFVIVGLGGILALWLRSRSNFRNSRLSVLFYRTWLVFTVLGTIFTLATLAYVFVVTNGHKGQTIDVAFASTLVDTRYTKETWTPQGWFTAVLQLDLASASQRNDIAQHLRIMRGWQYNLIPMFLLQLTLTCLALFDAMSSRQRGESDSIEETNKRFIADNRS</sequence>
<feature type="transmembrane region" description="Helical" evidence="1">
    <location>
        <begin position="100"/>
        <end position="125"/>
    </location>
</feature>
<feature type="transmembrane region" description="Helical" evidence="1">
    <location>
        <begin position="186"/>
        <end position="206"/>
    </location>
</feature>
<evidence type="ECO:0000313" key="2">
    <source>
        <dbReference type="EMBL" id="OAQ65881.1"/>
    </source>
</evidence>
<keyword evidence="1" id="KW-0812">Transmembrane</keyword>
<name>A0A179FKZ2_METCM</name>
<dbReference type="KEGG" id="pchm:VFPPC_14254"/>
<dbReference type="AlphaFoldDB" id="A0A179FKZ2"/>
<dbReference type="EMBL" id="LSBJ02000004">
    <property type="protein sequence ID" value="OAQ65881.1"/>
    <property type="molecule type" value="Genomic_DNA"/>
</dbReference>
<gene>
    <name evidence="2" type="ORF">VFPPC_14254</name>
</gene>
<keyword evidence="1" id="KW-1133">Transmembrane helix</keyword>
<accession>A0A179FKZ2</accession>
<keyword evidence="3" id="KW-1185">Reference proteome</keyword>
<proteinExistence type="predicted"/>
<dbReference type="GO" id="GO:0005840">
    <property type="term" value="C:ribosome"/>
    <property type="evidence" value="ECO:0007669"/>
    <property type="project" value="UniProtKB-KW"/>
</dbReference>
<keyword evidence="1" id="KW-0472">Membrane</keyword>
<evidence type="ECO:0000256" key="1">
    <source>
        <dbReference type="SAM" id="Phobius"/>
    </source>
</evidence>
<dbReference type="Proteomes" id="UP000078397">
    <property type="component" value="Unassembled WGS sequence"/>
</dbReference>
<dbReference type="RefSeq" id="XP_018142968.1">
    <property type="nucleotide sequence ID" value="XM_018292023.1"/>
</dbReference>
<feature type="transmembrane region" description="Helical" evidence="1">
    <location>
        <begin position="7"/>
        <end position="31"/>
    </location>
</feature>
<comment type="caution">
    <text evidence="2">The sequence shown here is derived from an EMBL/GenBank/DDBJ whole genome shotgun (WGS) entry which is preliminary data.</text>
</comment>
<protein>
    <submittedName>
        <fullName evidence="2">40S ribosomal protein s10-like protein</fullName>
    </submittedName>
</protein>
<feature type="transmembrane region" description="Helical" evidence="1">
    <location>
        <begin position="69"/>
        <end position="88"/>
    </location>
</feature>
<dbReference type="GeneID" id="28856017"/>
<dbReference type="OrthoDB" id="3597048at2759"/>
<reference evidence="2 3" key="1">
    <citation type="journal article" date="2016" name="PLoS Pathog.">
        <title>Biosynthesis of antibiotic leucinostatins in bio-control fungus Purpureocillium lilacinum and their inhibition on phytophthora revealed by genome mining.</title>
        <authorList>
            <person name="Wang G."/>
            <person name="Liu Z."/>
            <person name="Lin R."/>
            <person name="Li E."/>
            <person name="Mao Z."/>
            <person name="Ling J."/>
            <person name="Yang Y."/>
            <person name="Yin W.B."/>
            <person name="Xie B."/>
        </authorList>
    </citation>
    <scope>NUCLEOTIDE SEQUENCE [LARGE SCALE GENOMIC DNA]</scope>
    <source>
        <strain evidence="2">170</strain>
    </source>
</reference>
<organism evidence="2 3">
    <name type="scientific">Pochonia chlamydosporia 170</name>
    <dbReference type="NCBI Taxonomy" id="1380566"/>
    <lineage>
        <taxon>Eukaryota</taxon>
        <taxon>Fungi</taxon>
        <taxon>Dikarya</taxon>
        <taxon>Ascomycota</taxon>
        <taxon>Pezizomycotina</taxon>
        <taxon>Sordariomycetes</taxon>
        <taxon>Hypocreomycetidae</taxon>
        <taxon>Hypocreales</taxon>
        <taxon>Clavicipitaceae</taxon>
        <taxon>Pochonia</taxon>
    </lineage>
</organism>